<dbReference type="SUPFAM" id="SSF55781">
    <property type="entry name" value="GAF domain-like"/>
    <property type="match status" value="1"/>
</dbReference>
<dbReference type="PANTHER" id="PTHR30136">
    <property type="entry name" value="HELIX-TURN-HELIX TRANSCRIPTIONAL REGULATOR, ICLR FAMILY"/>
    <property type="match status" value="1"/>
</dbReference>
<accession>A0A559IXR2</accession>
<dbReference type="GO" id="GO:0003700">
    <property type="term" value="F:DNA-binding transcription factor activity"/>
    <property type="evidence" value="ECO:0007669"/>
    <property type="project" value="TreeGrafter"/>
</dbReference>
<proteinExistence type="predicted"/>
<evidence type="ECO:0000313" key="7">
    <source>
        <dbReference type="Proteomes" id="UP000318102"/>
    </source>
</evidence>
<dbReference type="InterPro" id="IPR029016">
    <property type="entry name" value="GAF-like_dom_sf"/>
</dbReference>
<dbReference type="GO" id="GO:0045892">
    <property type="term" value="P:negative regulation of DNA-templated transcription"/>
    <property type="evidence" value="ECO:0007669"/>
    <property type="project" value="TreeGrafter"/>
</dbReference>
<dbReference type="GO" id="GO:0003677">
    <property type="term" value="F:DNA binding"/>
    <property type="evidence" value="ECO:0007669"/>
    <property type="project" value="UniProtKB-KW"/>
</dbReference>
<dbReference type="RefSeq" id="WP_144987867.1">
    <property type="nucleotide sequence ID" value="NZ_VNJK01000001.1"/>
</dbReference>
<dbReference type="InterPro" id="IPR036390">
    <property type="entry name" value="WH_DNA-bd_sf"/>
</dbReference>
<evidence type="ECO:0000256" key="2">
    <source>
        <dbReference type="ARBA" id="ARBA00023125"/>
    </source>
</evidence>
<keyword evidence="2" id="KW-0238">DNA-binding</keyword>
<dbReference type="EMBL" id="VNJK01000001">
    <property type="protein sequence ID" value="TVX92418.1"/>
    <property type="molecule type" value="Genomic_DNA"/>
</dbReference>
<dbReference type="Gene3D" id="1.10.10.10">
    <property type="entry name" value="Winged helix-like DNA-binding domain superfamily/Winged helix DNA-binding domain"/>
    <property type="match status" value="1"/>
</dbReference>
<dbReference type="Proteomes" id="UP000318102">
    <property type="component" value="Unassembled WGS sequence"/>
</dbReference>
<keyword evidence="7" id="KW-1185">Reference proteome</keyword>
<dbReference type="Pfam" id="PF09339">
    <property type="entry name" value="HTH_IclR"/>
    <property type="match status" value="1"/>
</dbReference>
<dbReference type="PROSITE" id="PS51077">
    <property type="entry name" value="HTH_ICLR"/>
    <property type="match status" value="1"/>
</dbReference>
<dbReference type="PROSITE" id="PS51078">
    <property type="entry name" value="ICLR_ED"/>
    <property type="match status" value="1"/>
</dbReference>
<dbReference type="InterPro" id="IPR005471">
    <property type="entry name" value="Tscrpt_reg_IclR_N"/>
</dbReference>
<feature type="domain" description="HTH iclR-type" evidence="4">
    <location>
        <begin position="6"/>
        <end position="65"/>
    </location>
</feature>
<dbReference type="OrthoDB" id="9791752at2"/>
<evidence type="ECO:0000259" key="4">
    <source>
        <dbReference type="PROSITE" id="PS51077"/>
    </source>
</evidence>
<organism evidence="6 7">
    <name type="scientific">Paenibacillus agilis</name>
    <dbReference type="NCBI Taxonomy" id="3020863"/>
    <lineage>
        <taxon>Bacteria</taxon>
        <taxon>Bacillati</taxon>
        <taxon>Bacillota</taxon>
        <taxon>Bacilli</taxon>
        <taxon>Bacillales</taxon>
        <taxon>Paenibacillaceae</taxon>
        <taxon>Paenibacillus</taxon>
    </lineage>
</organism>
<dbReference type="Gene3D" id="3.30.450.40">
    <property type="match status" value="1"/>
</dbReference>
<dbReference type="PANTHER" id="PTHR30136:SF7">
    <property type="entry name" value="HTH-TYPE TRANSCRIPTIONAL REGULATOR KDGR-RELATED"/>
    <property type="match status" value="1"/>
</dbReference>
<name>A0A559IXR2_9BACL</name>
<keyword evidence="1" id="KW-0805">Transcription regulation</keyword>
<evidence type="ECO:0000313" key="6">
    <source>
        <dbReference type="EMBL" id="TVX92418.1"/>
    </source>
</evidence>
<evidence type="ECO:0000256" key="1">
    <source>
        <dbReference type="ARBA" id="ARBA00023015"/>
    </source>
</evidence>
<dbReference type="SMART" id="SM00346">
    <property type="entry name" value="HTH_ICLR"/>
    <property type="match status" value="1"/>
</dbReference>
<sequence length="249" mass="28473">MGQYEVATLKKGLQILELIKQQEALTLTEITNTLDLNKSTVFRLLATLEEMDYVYKFQNQFHLNHKMFCGHFEKRADFDWVSLKSVYKLAKKLGHSVYIGKMDETNLVMTQVLHAPFTMPAQEEIGNRSRLHQSALGKVILANLPLSTQQKWMHKLSFEKATVNTFEDPQLFMHHLKVIEKQGYAFDDEERIVGIRCIAVPLFKQEQVIAAVAIAAPKDAITRANMKRFVALLTKGSEAITHEIQSLIL</sequence>
<dbReference type="SUPFAM" id="SSF46785">
    <property type="entry name" value="Winged helix' DNA-binding domain"/>
    <property type="match status" value="1"/>
</dbReference>
<gene>
    <name evidence="6" type="ORF">FPZ44_04700</name>
</gene>
<comment type="caution">
    <text evidence="6">The sequence shown here is derived from an EMBL/GenBank/DDBJ whole genome shotgun (WGS) entry which is preliminary data.</text>
</comment>
<evidence type="ECO:0000259" key="5">
    <source>
        <dbReference type="PROSITE" id="PS51078"/>
    </source>
</evidence>
<dbReference type="InterPro" id="IPR014757">
    <property type="entry name" value="Tscrpt_reg_IclR_C"/>
</dbReference>
<protein>
    <submittedName>
        <fullName evidence="6">Helix-turn-helix domain-containing protein</fullName>
    </submittedName>
</protein>
<reference evidence="6 7" key="1">
    <citation type="submission" date="2019-07" db="EMBL/GenBank/DDBJ databases">
        <authorList>
            <person name="Kim J."/>
        </authorList>
    </citation>
    <scope>NUCLEOTIDE SEQUENCE [LARGE SCALE GENOMIC DNA]</scope>
    <source>
        <strain evidence="6 7">N4</strain>
    </source>
</reference>
<dbReference type="Pfam" id="PF01614">
    <property type="entry name" value="IclR_C"/>
    <property type="match status" value="1"/>
</dbReference>
<feature type="domain" description="IclR-ED" evidence="5">
    <location>
        <begin position="64"/>
        <end position="246"/>
    </location>
</feature>
<keyword evidence="3" id="KW-0804">Transcription</keyword>
<evidence type="ECO:0000256" key="3">
    <source>
        <dbReference type="ARBA" id="ARBA00023163"/>
    </source>
</evidence>
<dbReference type="AlphaFoldDB" id="A0A559IXR2"/>
<dbReference type="InterPro" id="IPR036388">
    <property type="entry name" value="WH-like_DNA-bd_sf"/>
</dbReference>
<dbReference type="InterPro" id="IPR050707">
    <property type="entry name" value="HTH_MetabolicPath_Reg"/>
</dbReference>